<gene>
    <name evidence="2" type="ORF">CGERO_08785</name>
</gene>
<proteinExistence type="predicted"/>
<sequence length="430" mass="49035">MTINEKDNTDPVGTAANRVTKFWRTGSEDDQENREGSVDNEKDAQNHEKGFLKGENLGFFLDESDKFKQTELTPDTFIHPQDVAFLKNETDPKDKCLARLRSWVNGYEGKKIKEFQADDATGLPLYPAVPQPFMGDLSAPRLLVVSMNPGFHEYSDWVMGRPFSDLLGSTPGRLRNQLGKRLGFDPSDSTDEKAQRVRKLAREQWKQEQEKLLRHIRGEEVLVPWSMDGRSPDFAFCPPLNCHGDGASFWGGGELFPQDPEEWTSGEYNWHTTYFGAPRDETYLRSLFPDEERETSTSDLVAQVELHPYASKTGANLKKLLHSEDFELNVSDQNADFGCFLPSQRPILEYVRTFMETAEERNAIVVFRGSLFGDNGVKWLDNTIKSSESAKERCFYRDHQTLYLKISDVLKNRATDKPTNKAALRKLLSP</sequence>
<dbReference type="Proteomes" id="UP000271587">
    <property type="component" value="Chromosome"/>
</dbReference>
<dbReference type="AlphaFoldDB" id="A0A3G6J531"/>
<protein>
    <submittedName>
        <fullName evidence="2">Uncharacterized protein</fullName>
    </submittedName>
</protein>
<feature type="region of interest" description="Disordered" evidence="1">
    <location>
        <begin position="1"/>
        <end position="48"/>
    </location>
</feature>
<feature type="compositionally biased region" description="Basic and acidic residues" evidence="1">
    <location>
        <begin position="33"/>
        <end position="48"/>
    </location>
</feature>
<evidence type="ECO:0000256" key="1">
    <source>
        <dbReference type="SAM" id="MobiDB-lite"/>
    </source>
</evidence>
<dbReference type="OrthoDB" id="4390171at2"/>
<dbReference type="KEGG" id="cgk:CGERO_08785"/>
<accession>A0A3G6J531</accession>
<dbReference type="EMBL" id="CP033897">
    <property type="protein sequence ID" value="AZA12048.1"/>
    <property type="molecule type" value="Genomic_DNA"/>
</dbReference>
<name>A0A3G6J531_9CORY</name>
<keyword evidence="3" id="KW-1185">Reference proteome</keyword>
<evidence type="ECO:0000313" key="3">
    <source>
        <dbReference type="Proteomes" id="UP000271587"/>
    </source>
</evidence>
<reference evidence="2 3" key="1">
    <citation type="submission" date="2018-11" db="EMBL/GenBank/DDBJ databases">
        <authorList>
            <person name="Kleinhagauer T."/>
            <person name="Glaeser S.P."/>
            <person name="Spergser J."/>
            <person name="Ruckert C."/>
            <person name="Kaempfer P."/>
            <person name="Busse H.-J."/>
        </authorList>
    </citation>
    <scope>NUCLEOTIDE SEQUENCE [LARGE SCALE GENOMIC DNA]</scope>
    <source>
        <strain evidence="2 3">W8</strain>
    </source>
</reference>
<organism evidence="2 3">
    <name type="scientific">Corynebacterium gerontici</name>
    <dbReference type="NCBI Taxonomy" id="2079234"/>
    <lineage>
        <taxon>Bacteria</taxon>
        <taxon>Bacillati</taxon>
        <taxon>Actinomycetota</taxon>
        <taxon>Actinomycetes</taxon>
        <taxon>Mycobacteriales</taxon>
        <taxon>Corynebacteriaceae</taxon>
        <taxon>Corynebacterium</taxon>
    </lineage>
</organism>
<evidence type="ECO:0000313" key="2">
    <source>
        <dbReference type="EMBL" id="AZA12048.1"/>
    </source>
</evidence>
<dbReference type="RefSeq" id="WP_123935112.1">
    <property type="nucleotide sequence ID" value="NZ_CP033897.1"/>
</dbReference>